<name>A0AAD6C235_9EURO</name>
<dbReference type="RefSeq" id="XP_056764170.1">
    <property type="nucleotide sequence ID" value="XM_056911344.1"/>
</dbReference>
<proteinExistence type="predicted"/>
<reference evidence="2" key="1">
    <citation type="submission" date="2022-12" db="EMBL/GenBank/DDBJ databases">
        <authorList>
            <person name="Petersen C."/>
        </authorList>
    </citation>
    <scope>NUCLEOTIDE SEQUENCE</scope>
    <source>
        <strain evidence="2">IBT 16125</strain>
    </source>
</reference>
<evidence type="ECO:0000313" key="3">
    <source>
        <dbReference type="Proteomes" id="UP001213681"/>
    </source>
</evidence>
<dbReference type="EMBL" id="JAPVEA010000007">
    <property type="protein sequence ID" value="KAJ5444090.1"/>
    <property type="molecule type" value="Genomic_DNA"/>
</dbReference>
<sequence>MGNLPAGATRVSPSLPSDPRPFPPQKRAGACQPAVDYQSKLLQQNTQDTTINSWELTPNVIFPNLYRTIYHLASRLATDPNIYLQRLPYQSVITGHGGPEKIAQMLLEWVDSHIRTLEGRLLRTEDLLSAQARQNNIWGPDGGYVDIVTDLRNIEYWRAYPGQSKDPSERIKIHNRQILRGSTSTLHYYVISQGQGYRAANWLKLWEVPKGLQLSSAFRAVALNVLEMTMCRAFQSLPGSILEAYYGPNEDGKYYSNLGLNIIPPVLQGLSLGPSARKSFSLSLKISADPDIKRWPQFRYEYGKKFEKTPIRFQRSLMRSSDFHARLQEAVQHFRLDQSFCGNESLPHSALTKFELFDLLKRNLDPTGFPWASPYGNFQALVGFVLEDYLDTESTNSSVTQISIPRQFQDSGWNMTNSPTWAANPLLRDLAQMTQPFQSIQQPETISFIQINRTIIQHSGLQVILMCGRSVQHLVLPAGYKETRLKLEAGEFAMFLDIENEAIKRIYVLTPNPTDAFLLRDWRKTHRLSEILHFTSAITRTGGIPPYAGDNGCVLTKAIRDYMDEWKGIKEPLTLESLYPMTRLWLTRRGFAKDEDISLLQETGGGGVLAMQSLFCCISEKHHSPKFEIDKAQLEAVRELCDKMREKHPVDSDHPSDDLIQDIKSREEELEDDVGQIDVLEREPLETSRVCVDDHGTLALAIETSVIPWERKKPRANAGDRSFTIGDKTREELLRGRKYLGNRTLFLRTEDPPQEVIVKAEIEPPGQRNPNVWAQQTLTTDSGSRLAFCVTYTMGTAEISSYVTSNLVRDLYKANSFVHWMEGEGVSDIIARPRQFVVVSSLTKTLPRGIPESGSFYTDDHTTLIPAKKFEPRKKRRMDEV</sequence>
<evidence type="ECO:0000313" key="2">
    <source>
        <dbReference type="EMBL" id="KAJ5444090.1"/>
    </source>
</evidence>
<evidence type="ECO:0000256" key="1">
    <source>
        <dbReference type="SAM" id="MobiDB-lite"/>
    </source>
</evidence>
<dbReference type="Proteomes" id="UP001213681">
    <property type="component" value="Unassembled WGS sequence"/>
</dbReference>
<keyword evidence="3" id="KW-1185">Reference proteome</keyword>
<protein>
    <submittedName>
        <fullName evidence="2">Uncharacterized protein</fullName>
    </submittedName>
</protein>
<dbReference type="GeneID" id="81601587"/>
<gene>
    <name evidence="2" type="ORF">N7458_007962</name>
</gene>
<organism evidence="2 3">
    <name type="scientific">Penicillium daleae</name>
    <dbReference type="NCBI Taxonomy" id="63821"/>
    <lineage>
        <taxon>Eukaryota</taxon>
        <taxon>Fungi</taxon>
        <taxon>Dikarya</taxon>
        <taxon>Ascomycota</taxon>
        <taxon>Pezizomycotina</taxon>
        <taxon>Eurotiomycetes</taxon>
        <taxon>Eurotiomycetidae</taxon>
        <taxon>Eurotiales</taxon>
        <taxon>Aspergillaceae</taxon>
        <taxon>Penicillium</taxon>
    </lineage>
</organism>
<comment type="caution">
    <text evidence="2">The sequence shown here is derived from an EMBL/GenBank/DDBJ whole genome shotgun (WGS) entry which is preliminary data.</text>
</comment>
<reference evidence="2" key="2">
    <citation type="journal article" date="2023" name="IMA Fungus">
        <title>Comparative genomic study of the Penicillium genus elucidates a diverse pangenome and 15 lateral gene transfer events.</title>
        <authorList>
            <person name="Petersen C."/>
            <person name="Sorensen T."/>
            <person name="Nielsen M.R."/>
            <person name="Sondergaard T.E."/>
            <person name="Sorensen J.L."/>
            <person name="Fitzpatrick D.A."/>
            <person name="Frisvad J.C."/>
            <person name="Nielsen K.L."/>
        </authorList>
    </citation>
    <scope>NUCLEOTIDE SEQUENCE</scope>
    <source>
        <strain evidence="2">IBT 16125</strain>
    </source>
</reference>
<accession>A0AAD6C235</accession>
<dbReference type="AlphaFoldDB" id="A0AAD6C235"/>
<feature type="region of interest" description="Disordered" evidence="1">
    <location>
        <begin position="1"/>
        <end position="29"/>
    </location>
</feature>